<dbReference type="Proteomes" id="UP000649617">
    <property type="component" value="Unassembled WGS sequence"/>
</dbReference>
<organism evidence="2 3">
    <name type="scientific">Symbiodinium pilosum</name>
    <name type="common">Dinoflagellate</name>
    <dbReference type="NCBI Taxonomy" id="2952"/>
    <lineage>
        <taxon>Eukaryota</taxon>
        <taxon>Sar</taxon>
        <taxon>Alveolata</taxon>
        <taxon>Dinophyceae</taxon>
        <taxon>Suessiales</taxon>
        <taxon>Symbiodiniaceae</taxon>
        <taxon>Symbiodinium</taxon>
    </lineage>
</organism>
<feature type="non-terminal residue" evidence="2">
    <location>
        <position position="1"/>
    </location>
</feature>
<comment type="caution">
    <text evidence="2">The sequence shown here is derived from an EMBL/GenBank/DDBJ whole genome shotgun (WGS) entry which is preliminary data.</text>
</comment>
<feature type="region of interest" description="Disordered" evidence="1">
    <location>
        <begin position="84"/>
        <end position="106"/>
    </location>
</feature>
<proteinExistence type="predicted"/>
<protein>
    <recommendedName>
        <fullName evidence="4">PDZ domain-containing protein</fullName>
    </recommendedName>
</protein>
<evidence type="ECO:0008006" key="4">
    <source>
        <dbReference type="Google" id="ProtNLM"/>
    </source>
</evidence>
<keyword evidence="3" id="KW-1185">Reference proteome</keyword>
<dbReference type="EMBL" id="CAJNIZ010007292">
    <property type="protein sequence ID" value="CAE7256881.1"/>
    <property type="molecule type" value="Genomic_DNA"/>
</dbReference>
<feature type="compositionally biased region" description="Basic residues" evidence="1">
    <location>
        <begin position="84"/>
        <end position="98"/>
    </location>
</feature>
<accession>A0A812M4K9</accession>
<evidence type="ECO:0000256" key="1">
    <source>
        <dbReference type="SAM" id="MobiDB-lite"/>
    </source>
</evidence>
<name>A0A812M4K9_SYMPI</name>
<reference evidence="2" key="1">
    <citation type="submission" date="2021-02" db="EMBL/GenBank/DDBJ databases">
        <authorList>
            <person name="Dougan E. K."/>
            <person name="Rhodes N."/>
            <person name="Thang M."/>
            <person name="Chan C."/>
        </authorList>
    </citation>
    <scope>NUCLEOTIDE SEQUENCE</scope>
</reference>
<evidence type="ECO:0000313" key="2">
    <source>
        <dbReference type="EMBL" id="CAE7256881.1"/>
    </source>
</evidence>
<evidence type="ECO:0000313" key="3">
    <source>
        <dbReference type="Proteomes" id="UP000649617"/>
    </source>
</evidence>
<dbReference type="AlphaFoldDB" id="A0A812M4K9"/>
<sequence>ELSLTFCRPNGTKQVVTFSSKPLCFRHSREYPYVVTEVGSELPHIASADVQPNWVLTHVNGTKLHKHWPKAVTQLRHAVGRLPHKSAKAHRHSPHSRRNTVDSSPKVSEKIVAMDLLGKVPKSVDLSLWSYEGALVR</sequence>
<gene>
    <name evidence="2" type="ORF">SPIL2461_LOCUS5242</name>
</gene>